<dbReference type="OrthoDB" id="5866180at2759"/>
<reference evidence="1 2" key="2">
    <citation type="submission" date="2018-11" db="EMBL/GenBank/DDBJ databases">
        <authorList>
            <consortium name="Pathogen Informatics"/>
        </authorList>
    </citation>
    <scope>NUCLEOTIDE SEQUENCE [LARGE SCALE GENOMIC DNA]</scope>
</reference>
<reference evidence="3" key="1">
    <citation type="submission" date="2016-06" db="UniProtKB">
        <authorList>
            <consortium name="WormBaseParasite"/>
        </authorList>
    </citation>
    <scope>IDENTIFICATION</scope>
</reference>
<dbReference type="AlphaFoldDB" id="A0A183EJU0"/>
<protein>
    <submittedName>
        <fullName evidence="1 3">Uncharacterized protein</fullName>
    </submittedName>
</protein>
<gene>
    <name evidence="1" type="ORF">GPUH_LOCUS21230</name>
</gene>
<name>A0A183EJU0_9BILA</name>
<organism evidence="3">
    <name type="scientific">Gongylonema pulchrum</name>
    <dbReference type="NCBI Taxonomy" id="637853"/>
    <lineage>
        <taxon>Eukaryota</taxon>
        <taxon>Metazoa</taxon>
        <taxon>Ecdysozoa</taxon>
        <taxon>Nematoda</taxon>
        <taxon>Chromadorea</taxon>
        <taxon>Rhabditida</taxon>
        <taxon>Spirurina</taxon>
        <taxon>Spiruromorpha</taxon>
        <taxon>Spiruroidea</taxon>
        <taxon>Gongylonematidae</taxon>
        <taxon>Gongylonema</taxon>
    </lineage>
</organism>
<dbReference type="Proteomes" id="UP000271098">
    <property type="component" value="Unassembled WGS sequence"/>
</dbReference>
<keyword evidence="2" id="KW-1185">Reference proteome</keyword>
<accession>A0A183EJU0</accession>
<evidence type="ECO:0000313" key="3">
    <source>
        <dbReference type="WBParaSite" id="GPUH_0002125601-mRNA-1"/>
    </source>
</evidence>
<evidence type="ECO:0000313" key="1">
    <source>
        <dbReference type="EMBL" id="VDN37813.1"/>
    </source>
</evidence>
<proteinExistence type="predicted"/>
<sequence length="161" mass="17726">MLSTRGKVCIVNELAASVSNLPTAGCLSARLRQNPLRALREALTVVRHGLSFLSSREVQQPQLCEKVSPDSEWINGFGDQFYNSENILDLQESQIVWLGDSSKPAEITLPKHLRAVAVVDAPFVYAVSETEMESCAELRSLVIEDIDVVNSAPLAILKLNY</sequence>
<evidence type="ECO:0000313" key="2">
    <source>
        <dbReference type="Proteomes" id="UP000271098"/>
    </source>
</evidence>
<dbReference type="WBParaSite" id="GPUH_0002125601-mRNA-1">
    <property type="protein sequence ID" value="GPUH_0002125601-mRNA-1"/>
    <property type="gene ID" value="GPUH_0002125601"/>
</dbReference>
<dbReference type="EMBL" id="UYRT01092119">
    <property type="protein sequence ID" value="VDN37813.1"/>
    <property type="molecule type" value="Genomic_DNA"/>
</dbReference>